<evidence type="ECO:0000256" key="4">
    <source>
        <dbReference type="ARBA" id="ARBA00022741"/>
    </source>
</evidence>
<evidence type="ECO:0000256" key="7">
    <source>
        <dbReference type="SAM" id="Phobius"/>
    </source>
</evidence>
<dbReference type="AlphaFoldDB" id="A0A0H2V5W1"/>
<dbReference type="KEGG" id="ecc:c1164"/>
<dbReference type="EMBL" id="AE014075">
    <property type="protein sequence ID" value="AAN79632.1"/>
    <property type="molecule type" value="Genomic_DNA"/>
</dbReference>
<evidence type="ECO:0000256" key="6">
    <source>
        <dbReference type="ARBA" id="ARBA00034247"/>
    </source>
</evidence>
<keyword evidence="7" id="KW-0812">Transmembrane</keyword>
<keyword evidence="7" id="KW-0472">Membrane</keyword>
<dbReference type="HOGENOM" id="CLU_000445_11_31_6"/>
<dbReference type="GO" id="GO:0005886">
    <property type="term" value="C:plasma membrane"/>
    <property type="evidence" value="ECO:0007669"/>
    <property type="project" value="TreeGrafter"/>
</dbReference>
<dbReference type="Proteomes" id="UP000001410">
    <property type="component" value="Chromosome"/>
</dbReference>
<dbReference type="FunFam" id="3.30.70.270:FF:000001">
    <property type="entry name" value="Diguanylate cyclase domain protein"/>
    <property type="match status" value="1"/>
</dbReference>
<keyword evidence="5" id="KW-0342">GTP-binding</keyword>
<keyword evidence="4" id="KW-0547">Nucleotide-binding</keyword>
<evidence type="ECO:0000256" key="1">
    <source>
        <dbReference type="ARBA" id="ARBA00001946"/>
    </source>
</evidence>
<keyword evidence="10" id="KW-1185">Reference proteome</keyword>
<feature type="transmembrane region" description="Helical" evidence="7">
    <location>
        <begin position="155"/>
        <end position="172"/>
    </location>
</feature>
<dbReference type="PANTHER" id="PTHR45138">
    <property type="entry name" value="REGULATORY COMPONENTS OF SENSORY TRANSDUCTION SYSTEM"/>
    <property type="match status" value="1"/>
</dbReference>
<feature type="transmembrane region" description="Helical" evidence="7">
    <location>
        <begin position="302"/>
        <end position="319"/>
    </location>
</feature>
<comment type="catalytic activity">
    <reaction evidence="6">
        <text>2 GTP = 3',3'-c-di-GMP + 2 diphosphate</text>
        <dbReference type="Rhea" id="RHEA:24898"/>
        <dbReference type="ChEBI" id="CHEBI:33019"/>
        <dbReference type="ChEBI" id="CHEBI:37565"/>
        <dbReference type="ChEBI" id="CHEBI:58805"/>
        <dbReference type="EC" id="2.7.7.65"/>
    </reaction>
</comment>
<dbReference type="GO" id="GO:0052621">
    <property type="term" value="F:diguanylate cyclase activity"/>
    <property type="evidence" value="ECO:0007669"/>
    <property type="project" value="UniProtKB-EC"/>
</dbReference>
<dbReference type="InterPro" id="IPR043128">
    <property type="entry name" value="Rev_trsase/Diguanyl_cyclase"/>
</dbReference>
<dbReference type="NCBIfam" id="TIGR00254">
    <property type="entry name" value="GGDEF"/>
    <property type="match status" value="1"/>
</dbReference>
<feature type="transmembrane region" description="Helical" evidence="7">
    <location>
        <begin position="6"/>
        <end position="28"/>
    </location>
</feature>
<dbReference type="CDD" id="cd01949">
    <property type="entry name" value="GGDEF"/>
    <property type="match status" value="1"/>
</dbReference>
<accession>A0A0H2V5W1</accession>
<dbReference type="PANTHER" id="PTHR45138:SF9">
    <property type="entry name" value="DIGUANYLATE CYCLASE DGCM-RELATED"/>
    <property type="match status" value="1"/>
</dbReference>
<evidence type="ECO:0000256" key="3">
    <source>
        <dbReference type="ARBA" id="ARBA00012528"/>
    </source>
</evidence>
<dbReference type="SMART" id="SM00267">
    <property type="entry name" value="GGDEF"/>
    <property type="match status" value="1"/>
</dbReference>
<dbReference type="Gene3D" id="3.30.70.270">
    <property type="match status" value="1"/>
</dbReference>
<comment type="cofactor">
    <cofactor evidence="1">
        <name>Mg(2+)</name>
        <dbReference type="ChEBI" id="CHEBI:18420"/>
    </cofactor>
</comment>
<dbReference type="InterPro" id="IPR033424">
    <property type="entry name" value="MASE4"/>
</dbReference>
<evidence type="ECO:0000256" key="5">
    <source>
        <dbReference type="ARBA" id="ARBA00023134"/>
    </source>
</evidence>
<reference evidence="9 10" key="1">
    <citation type="journal article" date="2002" name="Proc. Natl. Acad. Sci. U.S.A.">
        <title>Extensive mosaic structure revealed by the complete genome sequence of uropathogenic Escherichia coli.</title>
        <authorList>
            <person name="Welch R.A."/>
            <person name="Burland V."/>
            <person name="Plunkett G.III."/>
            <person name="Redford P."/>
            <person name="Roesch P."/>
            <person name="Rasko D."/>
            <person name="Buckles E.L."/>
            <person name="Liou S.R."/>
            <person name="Boutin A."/>
            <person name="Hackett J."/>
            <person name="Stroud D."/>
            <person name="Mayhew G.F."/>
            <person name="Rose D.J."/>
            <person name="Zhou S."/>
            <person name="Schwartz D.C."/>
            <person name="Perna N.T."/>
            <person name="Mobley H.L."/>
            <person name="Donnenberg M.S."/>
            <person name="Blattner F.R."/>
        </authorList>
    </citation>
    <scope>NUCLEOTIDE SEQUENCE [LARGE SCALE GENOMIC DNA]</scope>
    <source>
        <strain evidence="10">CFT073 / ATCC 700928 / UPEC</strain>
    </source>
</reference>
<evidence type="ECO:0000259" key="8">
    <source>
        <dbReference type="PROSITE" id="PS50887"/>
    </source>
</evidence>
<feature type="transmembrane region" description="Helical" evidence="7">
    <location>
        <begin position="120"/>
        <end position="140"/>
    </location>
</feature>
<comment type="pathway">
    <text evidence="2">Purine metabolism; 3',5'-cyclic di-GMP biosynthesis.</text>
</comment>
<organism evidence="9 10">
    <name type="scientific">Escherichia coli O6:H1 (strain CFT073 / ATCC 700928 / UPEC)</name>
    <dbReference type="NCBI Taxonomy" id="199310"/>
    <lineage>
        <taxon>Bacteria</taxon>
        <taxon>Pseudomonadati</taxon>
        <taxon>Pseudomonadota</taxon>
        <taxon>Gammaproteobacteria</taxon>
        <taxon>Enterobacterales</taxon>
        <taxon>Enterobacteriaceae</taxon>
        <taxon>Escherichia</taxon>
    </lineage>
</organism>
<feature type="domain" description="GGDEF" evidence="8">
    <location>
        <begin position="351"/>
        <end position="486"/>
    </location>
</feature>
<name>A0A0H2V5W1_ECOL6</name>
<dbReference type="EC" id="2.7.7.65" evidence="3"/>
<dbReference type="Pfam" id="PF00990">
    <property type="entry name" value="GGDEF"/>
    <property type="match status" value="1"/>
</dbReference>
<keyword evidence="7" id="KW-1133">Transmembrane helix</keyword>
<dbReference type="PROSITE" id="PS50887">
    <property type="entry name" value="GGDEF"/>
    <property type="match status" value="1"/>
</dbReference>
<evidence type="ECO:0000256" key="2">
    <source>
        <dbReference type="ARBA" id="ARBA00004665"/>
    </source>
</evidence>
<dbReference type="STRING" id="199310.c1164"/>
<dbReference type="InterPro" id="IPR000160">
    <property type="entry name" value="GGDEF_dom"/>
</dbReference>
<dbReference type="GO" id="GO:1902201">
    <property type="term" value="P:negative regulation of bacterial-type flagellum-dependent cell motility"/>
    <property type="evidence" value="ECO:0007669"/>
    <property type="project" value="TreeGrafter"/>
</dbReference>
<sequence length="496" mass="56790">MHSATIIIGIVCGWIFILTTVQFLYLLIIKRDLQPTGWCSFMEKDYLGISSTVLVSLLFGLALVLVNSWFNQPTVEEVVPRSTYLMVMIALFFIDTVAFIFMQLYFIYDRRQFSNCILSLAFLSCLIYFIKTVIIIQQIIEGRLTSSVVQNDIAIYYLFRQMSLCILIFLALVNKVSENTKQRNLFSKKMTLCISLFFVVGGPIVAHILSSHYESYNLHIAELTNENDQVVWKASYVTIMIFMWLTLLSVNLYFNGLRCDIWNGVTVIAFCAVLYNVSLLFMSRYSVSIWYISRTIEVVSKLTVMVIFMCHIFSALRVTKDIAHRDSLTNIFNRNYFFNELTVQSASAKKTPYCVMIMDIDHFKKVNDTWGHPVGDQVIKTVVSIIGKSIRPDDLFARVGGEEFGVLLTDIDTERAKALAERIRENVERLTGDNPEYAIPQKVTISIGAVVTQKNELNPKEIYQLADNALYEAKETGRNKVVVKEAEILINRKDDE</sequence>
<feature type="transmembrane region" description="Helical" evidence="7">
    <location>
        <begin position="230"/>
        <end position="254"/>
    </location>
</feature>
<dbReference type="GO" id="GO:0005525">
    <property type="term" value="F:GTP binding"/>
    <property type="evidence" value="ECO:0007669"/>
    <property type="project" value="UniProtKB-KW"/>
</dbReference>
<dbReference type="SMR" id="A0A0H2V5W1"/>
<dbReference type="SUPFAM" id="SSF55073">
    <property type="entry name" value="Nucleotide cyclase"/>
    <property type="match status" value="1"/>
</dbReference>
<proteinExistence type="predicted"/>
<gene>
    <name evidence="9" type="primary">ycdT</name>
    <name evidence="9" type="ordered locus">c1164</name>
</gene>
<feature type="transmembrane region" description="Helical" evidence="7">
    <location>
        <begin position="192"/>
        <end position="210"/>
    </location>
</feature>
<dbReference type="InterPro" id="IPR050469">
    <property type="entry name" value="Diguanylate_Cyclase"/>
</dbReference>
<evidence type="ECO:0000313" key="10">
    <source>
        <dbReference type="Proteomes" id="UP000001410"/>
    </source>
</evidence>
<feature type="transmembrane region" description="Helical" evidence="7">
    <location>
        <begin position="82"/>
        <end position="108"/>
    </location>
</feature>
<dbReference type="Pfam" id="PF17158">
    <property type="entry name" value="MASE4"/>
    <property type="match status" value="1"/>
</dbReference>
<feature type="transmembrane region" description="Helical" evidence="7">
    <location>
        <begin position="49"/>
        <end position="70"/>
    </location>
</feature>
<dbReference type="GO" id="GO:0043709">
    <property type="term" value="P:cell adhesion involved in single-species biofilm formation"/>
    <property type="evidence" value="ECO:0007669"/>
    <property type="project" value="TreeGrafter"/>
</dbReference>
<protein>
    <recommendedName>
        <fullName evidence="3">diguanylate cyclase</fullName>
        <ecNumber evidence="3">2.7.7.65</ecNumber>
    </recommendedName>
</protein>
<dbReference type="InterPro" id="IPR029787">
    <property type="entry name" value="Nucleotide_cyclase"/>
</dbReference>
<feature type="transmembrane region" description="Helical" evidence="7">
    <location>
        <begin position="261"/>
        <end position="282"/>
    </location>
</feature>
<evidence type="ECO:0000313" key="9">
    <source>
        <dbReference type="EMBL" id="AAN79632.1"/>
    </source>
</evidence>
<dbReference type="eggNOG" id="COG3706">
    <property type="taxonomic scope" value="Bacteria"/>
</dbReference>